<protein>
    <submittedName>
        <fullName evidence="2">Uncharacterized protein</fullName>
    </submittedName>
</protein>
<keyword evidence="3" id="KW-1185">Reference proteome</keyword>
<reference evidence="2 3" key="1">
    <citation type="journal article" date="2023" name="Arcadia Sci">
        <title>De novo assembly of a long-read Amblyomma americanum tick genome.</title>
        <authorList>
            <person name="Chou S."/>
            <person name="Poskanzer K.E."/>
            <person name="Rollins M."/>
            <person name="Thuy-Boun P.S."/>
        </authorList>
    </citation>
    <scope>NUCLEOTIDE SEQUENCE [LARGE SCALE GENOMIC DNA]</scope>
    <source>
        <strain evidence="2">F_SG_1</strain>
        <tissue evidence="2">Salivary glands</tissue>
    </source>
</reference>
<proteinExistence type="predicted"/>
<comment type="caution">
    <text evidence="2">The sequence shown here is derived from an EMBL/GenBank/DDBJ whole genome shotgun (WGS) entry which is preliminary data.</text>
</comment>
<sequence length="85" mass="9325">MNTPACSFRERTCHVQLETLVVEPVLVELSQRPKSFVARWAVPAITVPTLLLLLIGSQSKMNIRCAKVAMNLGDQDPFKGGTTAE</sequence>
<name>A0AAQ4E6X3_AMBAM</name>
<evidence type="ECO:0000313" key="3">
    <source>
        <dbReference type="Proteomes" id="UP001321473"/>
    </source>
</evidence>
<organism evidence="2 3">
    <name type="scientific">Amblyomma americanum</name>
    <name type="common">Lone star tick</name>
    <dbReference type="NCBI Taxonomy" id="6943"/>
    <lineage>
        <taxon>Eukaryota</taxon>
        <taxon>Metazoa</taxon>
        <taxon>Ecdysozoa</taxon>
        <taxon>Arthropoda</taxon>
        <taxon>Chelicerata</taxon>
        <taxon>Arachnida</taxon>
        <taxon>Acari</taxon>
        <taxon>Parasitiformes</taxon>
        <taxon>Ixodida</taxon>
        <taxon>Ixodoidea</taxon>
        <taxon>Ixodidae</taxon>
        <taxon>Amblyomminae</taxon>
        <taxon>Amblyomma</taxon>
    </lineage>
</organism>
<dbReference type="EMBL" id="JARKHS020021154">
    <property type="protein sequence ID" value="KAK8770434.1"/>
    <property type="molecule type" value="Genomic_DNA"/>
</dbReference>
<keyword evidence="1" id="KW-0472">Membrane</keyword>
<keyword evidence="1" id="KW-1133">Transmembrane helix</keyword>
<evidence type="ECO:0000313" key="2">
    <source>
        <dbReference type="EMBL" id="KAK8770434.1"/>
    </source>
</evidence>
<dbReference type="AlphaFoldDB" id="A0AAQ4E6X3"/>
<feature type="transmembrane region" description="Helical" evidence="1">
    <location>
        <begin position="36"/>
        <end position="55"/>
    </location>
</feature>
<gene>
    <name evidence="2" type="ORF">V5799_013100</name>
</gene>
<evidence type="ECO:0000256" key="1">
    <source>
        <dbReference type="SAM" id="Phobius"/>
    </source>
</evidence>
<keyword evidence="1" id="KW-0812">Transmembrane</keyword>
<dbReference type="Proteomes" id="UP001321473">
    <property type="component" value="Unassembled WGS sequence"/>
</dbReference>
<accession>A0AAQ4E6X3</accession>